<evidence type="ECO:0000256" key="3">
    <source>
        <dbReference type="ARBA" id="ARBA00022989"/>
    </source>
</evidence>
<dbReference type="AlphaFoldDB" id="A0A0U3ALB9"/>
<reference evidence="7 8" key="1">
    <citation type="submission" date="2015-12" db="EMBL/GenBank/DDBJ databases">
        <title>Complete genome of Lacimicrobium alkaliphilum KCTC 32984.</title>
        <authorList>
            <person name="Kim S.-G."/>
            <person name="Lee Y.-J."/>
        </authorList>
    </citation>
    <scope>NUCLEOTIDE SEQUENCE [LARGE SCALE GENOMIC DNA]</scope>
    <source>
        <strain evidence="7 8">YelD216</strain>
    </source>
</reference>
<dbReference type="EMBL" id="CP013650">
    <property type="protein sequence ID" value="ALS99569.1"/>
    <property type="molecule type" value="Genomic_DNA"/>
</dbReference>
<evidence type="ECO:0000256" key="2">
    <source>
        <dbReference type="ARBA" id="ARBA00022692"/>
    </source>
</evidence>
<organism evidence="7 8">
    <name type="scientific">Lacimicrobium alkaliphilum</name>
    <dbReference type="NCBI Taxonomy" id="1526571"/>
    <lineage>
        <taxon>Bacteria</taxon>
        <taxon>Pseudomonadati</taxon>
        <taxon>Pseudomonadota</taxon>
        <taxon>Gammaproteobacteria</taxon>
        <taxon>Alteromonadales</taxon>
        <taxon>Alteromonadaceae</taxon>
        <taxon>Lacimicrobium</taxon>
    </lineage>
</organism>
<feature type="transmembrane region" description="Helical" evidence="5">
    <location>
        <begin position="12"/>
        <end position="34"/>
    </location>
</feature>
<dbReference type="Proteomes" id="UP000068447">
    <property type="component" value="Chromosome"/>
</dbReference>
<dbReference type="KEGG" id="lal:AT746_15765"/>
<evidence type="ECO:0000259" key="6">
    <source>
        <dbReference type="Pfam" id="PF04357"/>
    </source>
</evidence>
<dbReference type="OrthoDB" id="5555605at2"/>
<gene>
    <name evidence="7" type="ORF">AT746_15765</name>
</gene>
<sequence length="1267" mass="137514">MAVNFSTKRLLRWILLILAGLLLIVLIATAWLGATQNGSQWLLLQATQQQPALSYQSVSGSLLRGLSLSGVRYQDDSLELSAAELRLDISARALFLPRLHIQDLSARQVSITLAEPKPADNSGTAVPFTGTEKITLPDWLPSVRLARLQLDDISLQSADVKLTWQRLKASARLENEVFNLSELRLSQLHLILPVGTEQPATDDWPLASLPHLIAPLNMRIENLQLTNTRIEQGENSTDIDEFRLSLSWIDDKLRIKDLFAEVPELASIALQAKATLRHPYPLNLSAKLTPATALLPENIGQGSWQLSAKGDLSRLESSLGQDKLLSLTATANLTDQQLPFSANWTLQSHQLQHLIPMPERAQLQLAQAHGRIEGDQRQQNLSASLGFAGLGFGEAGNARLRLNAEHTQGQIRQLQIDFTDNSSGSAFTLHGNLSYGEKLAAQLTGDISHLALNTPLLPYTGGVKGQFDLSATLQEQHWQGEMQKLELSGTLEDTPLSISAQGLFEKASDIIAIANLQLQAQALGAALTVTGQVDKQWALQGKLLSNDLSLLSEQLQGQADSTFAVTGNLNTPRLEISGGLKRLQYQQYQATDLSFNGDYQHGDNGQINAQVLAPAINIDSEQLMQASLSLSGTEAEHRLEVAIDGDIQANATLTGQADLQQQQWQGKLSEFGLKALEEHWQLEQETAMSFRQNALSVDAHCYLGKFSQLCLKQGLTLPGTDEISISAEVDYGQWANQTPGNQRLAGKASLAGTVSLPEQGLPLLDITLKSTAGSLQYLTEQEQESEQEPEQITLLDWQQGSFALQSEQQQVTLKGALLKAGSQPLLDLNLRVSDTRQRALSGNLKVAPLPLQSFISLVPELSELTGTLAADISLSGTLQQPKLDGRLNIDSANLRLSASQTEVRALNMQTRFNGSAVDFEGDFAMGDGSASFSGNSNWDSAKSDWREALSFEASIKGDKLQVLAMPELRANISPALQINFDNILTLSGRVAIDSGSLTLTTLPASATDVSEDMQLTGDQARAEQAALCCNMDVEVEMIDPFVVSGFGFAGKIDGALQARQTVSEEIQLYGNLNVTQGTYKAYGQNLEVKSGRLQFVGPVDNPVVQLRAIRPLRGTNVEAGIQATGPANNIVIELFSNPAMEQSAILSYLLRGRPPGADSGDSRSMALVMAANQGIDLTGSSGLTEALNEIPLFSDITLDTETDAVSGDSLATVSGYIGERIYLKYGVGIIEPVSQVTVRFYLMNQLWLEAVNSLERSMDLYYSFEVE</sequence>
<feature type="domain" description="Translocation and assembly module TamB C-terminal" evidence="6">
    <location>
        <begin position="926"/>
        <end position="1265"/>
    </location>
</feature>
<comment type="subcellular location">
    <subcellularLocation>
        <location evidence="1">Membrane</location>
        <topology evidence="1">Single-pass membrane protein</topology>
    </subcellularLocation>
</comment>
<name>A0A0U3ALB9_9ALTE</name>
<evidence type="ECO:0000256" key="5">
    <source>
        <dbReference type="SAM" id="Phobius"/>
    </source>
</evidence>
<keyword evidence="3 5" id="KW-1133">Transmembrane helix</keyword>
<proteinExistence type="predicted"/>
<keyword evidence="2 5" id="KW-0812">Transmembrane</keyword>
<dbReference type="GO" id="GO:0097347">
    <property type="term" value="C:TAM protein secretion complex"/>
    <property type="evidence" value="ECO:0007669"/>
    <property type="project" value="TreeGrafter"/>
</dbReference>
<dbReference type="Pfam" id="PF04357">
    <property type="entry name" value="TamB"/>
    <property type="match status" value="1"/>
</dbReference>
<dbReference type="RefSeq" id="WP_062482169.1">
    <property type="nucleotide sequence ID" value="NZ_CP013650.1"/>
</dbReference>
<dbReference type="GO" id="GO:0009306">
    <property type="term" value="P:protein secretion"/>
    <property type="evidence" value="ECO:0007669"/>
    <property type="project" value="InterPro"/>
</dbReference>
<evidence type="ECO:0000256" key="4">
    <source>
        <dbReference type="ARBA" id="ARBA00023136"/>
    </source>
</evidence>
<dbReference type="STRING" id="1526571.AT746_15765"/>
<accession>A0A0U3ALB9</accession>
<protein>
    <recommendedName>
        <fullName evidence="6">Translocation and assembly module TamB C-terminal domain-containing protein</fullName>
    </recommendedName>
</protein>
<evidence type="ECO:0000256" key="1">
    <source>
        <dbReference type="ARBA" id="ARBA00004167"/>
    </source>
</evidence>
<dbReference type="PANTHER" id="PTHR36985:SF1">
    <property type="entry name" value="TRANSLOCATION AND ASSEMBLY MODULE SUBUNIT TAMB"/>
    <property type="match status" value="1"/>
</dbReference>
<dbReference type="InterPro" id="IPR007452">
    <property type="entry name" value="TamB_C"/>
</dbReference>
<keyword evidence="4 5" id="KW-0472">Membrane</keyword>
<evidence type="ECO:0000313" key="7">
    <source>
        <dbReference type="EMBL" id="ALS99569.1"/>
    </source>
</evidence>
<dbReference type="GO" id="GO:0005886">
    <property type="term" value="C:plasma membrane"/>
    <property type="evidence" value="ECO:0007669"/>
    <property type="project" value="InterPro"/>
</dbReference>
<keyword evidence="8" id="KW-1185">Reference proteome</keyword>
<evidence type="ECO:0000313" key="8">
    <source>
        <dbReference type="Proteomes" id="UP000068447"/>
    </source>
</evidence>
<dbReference type="PANTHER" id="PTHR36985">
    <property type="entry name" value="TRANSLOCATION AND ASSEMBLY MODULE SUBUNIT TAMB"/>
    <property type="match status" value="1"/>
</dbReference>